<proteinExistence type="predicted"/>
<organism evidence="1 2">
    <name type="scientific">Aliarcobacter butzleri</name>
    <dbReference type="NCBI Taxonomy" id="28197"/>
    <lineage>
        <taxon>Bacteria</taxon>
        <taxon>Pseudomonadati</taxon>
        <taxon>Campylobacterota</taxon>
        <taxon>Epsilonproteobacteria</taxon>
        <taxon>Campylobacterales</taxon>
        <taxon>Arcobacteraceae</taxon>
        <taxon>Aliarcobacter</taxon>
    </lineage>
</organism>
<dbReference type="RefSeq" id="WP_301371462.1">
    <property type="nucleotide sequence ID" value="NZ_JAQJJG010000049.1"/>
</dbReference>
<gene>
    <name evidence="1" type="ORF">PJV93_12010</name>
</gene>
<dbReference type="SUPFAM" id="SSF51120">
    <property type="entry name" value="beta-Roll"/>
    <property type="match status" value="1"/>
</dbReference>
<protein>
    <recommendedName>
        <fullName evidence="3">Haemolysin-type calcium binding-related domain-containing protein</fullName>
    </recommendedName>
</protein>
<dbReference type="InterPro" id="IPR011049">
    <property type="entry name" value="Serralysin-like_metalloprot_C"/>
</dbReference>
<dbReference type="AlphaFoldDB" id="A0AAW7QF95"/>
<evidence type="ECO:0008006" key="3">
    <source>
        <dbReference type="Google" id="ProtNLM"/>
    </source>
</evidence>
<sequence>LGYVSAGDKDTLVNIQNAIGGSSGDIFKMATGDIVNTLDGNSSNGNLVSYEYYTSGVTVDLCRTDSQTVVIGSSYIDTLINIQNIKGGEGNDTFRTKFAVSNQFDGNSGNNTMDYSNANASQ</sequence>
<evidence type="ECO:0000313" key="1">
    <source>
        <dbReference type="EMBL" id="MDN5124623.1"/>
    </source>
</evidence>
<dbReference type="Proteomes" id="UP001170364">
    <property type="component" value="Unassembled WGS sequence"/>
</dbReference>
<dbReference type="EMBL" id="JAQJJG010000049">
    <property type="protein sequence ID" value="MDN5124623.1"/>
    <property type="molecule type" value="Genomic_DNA"/>
</dbReference>
<reference evidence="1" key="1">
    <citation type="journal article" date="2023" name="Microorganisms">
        <title>Genomic Characterization of Arcobacter butzleri Strains Isolated from Various Sources in Lithuania.</title>
        <authorList>
            <person name="Uljanovas D."/>
            <person name="Golz G."/>
            <person name="Fleischmann S."/>
            <person name="Kudirkiene E."/>
            <person name="Kasetiene N."/>
            <person name="Grineviciene A."/>
            <person name="Tamuleviciene E."/>
            <person name="Aksomaitiene J."/>
            <person name="Alter T."/>
            <person name="Malakauskas M."/>
        </authorList>
    </citation>
    <scope>NUCLEOTIDE SEQUENCE</scope>
    <source>
        <strain evidence="1">S41</strain>
    </source>
</reference>
<accession>A0AAW7QF95</accession>
<comment type="caution">
    <text evidence="1">The sequence shown here is derived from an EMBL/GenBank/DDBJ whole genome shotgun (WGS) entry which is preliminary data.</text>
</comment>
<feature type="non-terminal residue" evidence="1">
    <location>
        <position position="1"/>
    </location>
</feature>
<evidence type="ECO:0000313" key="2">
    <source>
        <dbReference type="Proteomes" id="UP001170364"/>
    </source>
</evidence>
<name>A0AAW7QF95_9BACT</name>
<reference evidence="1" key="2">
    <citation type="submission" date="2023-01" db="EMBL/GenBank/DDBJ databases">
        <authorList>
            <person name="Uljanovas D."/>
        </authorList>
    </citation>
    <scope>NUCLEOTIDE SEQUENCE</scope>
    <source>
        <strain evidence="1">S41</strain>
    </source>
</reference>